<proteinExistence type="predicted"/>
<organism evidence="1 2">
    <name type="scientific">Dibothriocephalus latus</name>
    <name type="common">Fish tapeworm</name>
    <name type="synonym">Diphyllobothrium latum</name>
    <dbReference type="NCBI Taxonomy" id="60516"/>
    <lineage>
        <taxon>Eukaryota</taxon>
        <taxon>Metazoa</taxon>
        <taxon>Spiralia</taxon>
        <taxon>Lophotrochozoa</taxon>
        <taxon>Platyhelminthes</taxon>
        <taxon>Cestoda</taxon>
        <taxon>Eucestoda</taxon>
        <taxon>Diphyllobothriidea</taxon>
        <taxon>Diphyllobothriidae</taxon>
        <taxon>Dibothriocephalus</taxon>
    </lineage>
</organism>
<evidence type="ECO:0000313" key="1">
    <source>
        <dbReference type="EMBL" id="VDN12011.1"/>
    </source>
</evidence>
<dbReference type="OrthoDB" id="6266739at2759"/>
<dbReference type="Pfam" id="PF05804">
    <property type="entry name" value="KAP"/>
    <property type="match status" value="1"/>
</dbReference>
<keyword evidence="2" id="KW-1185">Reference proteome</keyword>
<protein>
    <submittedName>
        <fullName evidence="1">Uncharacterized protein</fullName>
    </submittedName>
</protein>
<dbReference type="AlphaFoldDB" id="A0A3P7M100"/>
<accession>A0A3P7M100</accession>
<dbReference type="EMBL" id="UYRU01052779">
    <property type="protein sequence ID" value="VDN12011.1"/>
    <property type="molecule type" value="Genomic_DNA"/>
</dbReference>
<sequence length="186" mass="21010">MWARRIQAERFKWYNSQWLEMIEVTDQHSARTPLGLRDSGQEFRHAYYDSEEEDSENLVMAATLLEDAAGWFPSTGNKPSLGGDKGALEPPLDYFGNLGIFYPGTEKDIGANSNTATQMLRHSQGDQPDIEPSFLSGIFLFQELLIGLFGLPPDLEFDSLPEYLGPAVWLSYETRVLYPPCPAFCY</sequence>
<dbReference type="Proteomes" id="UP000281553">
    <property type="component" value="Unassembled WGS sequence"/>
</dbReference>
<reference evidence="1 2" key="1">
    <citation type="submission" date="2018-11" db="EMBL/GenBank/DDBJ databases">
        <authorList>
            <consortium name="Pathogen Informatics"/>
        </authorList>
    </citation>
    <scope>NUCLEOTIDE SEQUENCE [LARGE SCALE GENOMIC DNA]</scope>
</reference>
<gene>
    <name evidence="1" type="ORF">DILT_LOCUS7842</name>
</gene>
<name>A0A3P7M100_DIBLA</name>
<evidence type="ECO:0000313" key="2">
    <source>
        <dbReference type="Proteomes" id="UP000281553"/>
    </source>
</evidence>